<dbReference type="Pfam" id="PF02485">
    <property type="entry name" value="Branch"/>
    <property type="match status" value="1"/>
</dbReference>
<dbReference type="Proteomes" id="UP000024635">
    <property type="component" value="Unassembled WGS sequence"/>
</dbReference>
<keyword evidence="6" id="KW-1133">Transmembrane helix</keyword>
<reference evidence="8" key="1">
    <citation type="journal article" date="2015" name="Nat. Genet.">
        <title>The genome and transcriptome of the zoonotic hookworm Ancylostoma ceylanicum identify infection-specific gene families.</title>
        <authorList>
            <person name="Schwarz E.M."/>
            <person name="Hu Y."/>
            <person name="Antoshechkin I."/>
            <person name="Miller M.M."/>
            <person name="Sternberg P.W."/>
            <person name="Aroian R.V."/>
        </authorList>
    </citation>
    <scope>NUCLEOTIDE SEQUENCE</scope>
    <source>
        <strain evidence="8">HY135</strain>
    </source>
</reference>
<evidence type="ECO:0000256" key="3">
    <source>
        <dbReference type="ARBA" id="ARBA00022679"/>
    </source>
</evidence>
<dbReference type="AlphaFoldDB" id="A0A016U453"/>
<keyword evidence="3" id="KW-0808">Transferase</keyword>
<sequence length="217" mass="24956">MKAGSTIAKLVPVRRTLPQKIFFTIVALTTLTLYYSGYRPVDFMKKSRLSFHKRPETSHLDCGRILRGDMAYIASVATHRPVLRSSEQISSCEEIRSRVVGSAPMKTLAFGVAYARIVYRDYEFLEDELRSSYHSQNYFCYSIDRKANKNFHSRIEKLASCLPNVLITADEYDVDGAGHNMNHAHYACMRLLVRKPGWGYVVLLQICFKFLVRERAK</sequence>
<evidence type="ECO:0000256" key="5">
    <source>
        <dbReference type="ARBA" id="ARBA00023180"/>
    </source>
</evidence>
<keyword evidence="8" id="KW-1185">Reference proteome</keyword>
<protein>
    <recommendedName>
        <fullName evidence="9">Core-2/I-Branching enzyme</fullName>
    </recommendedName>
</protein>
<comment type="caution">
    <text evidence="7">The sequence shown here is derived from an EMBL/GenBank/DDBJ whole genome shotgun (WGS) entry which is preliminary data.</text>
</comment>
<keyword evidence="2" id="KW-0328">Glycosyltransferase</keyword>
<evidence type="ECO:0000256" key="6">
    <source>
        <dbReference type="SAM" id="Phobius"/>
    </source>
</evidence>
<dbReference type="EMBL" id="JARK01001395">
    <property type="protein sequence ID" value="EYC09602.1"/>
    <property type="molecule type" value="Genomic_DNA"/>
</dbReference>
<dbReference type="GO" id="GO:0016020">
    <property type="term" value="C:membrane"/>
    <property type="evidence" value="ECO:0007669"/>
    <property type="project" value="UniProtKB-SubCell"/>
</dbReference>
<evidence type="ECO:0000256" key="2">
    <source>
        <dbReference type="ARBA" id="ARBA00022676"/>
    </source>
</evidence>
<dbReference type="InterPro" id="IPR003406">
    <property type="entry name" value="Glyco_trans_14"/>
</dbReference>
<dbReference type="PANTHER" id="PTHR46671:SF7">
    <property type="entry name" value="CORE-2_I-BRANCHING ENZYME"/>
    <property type="match status" value="1"/>
</dbReference>
<dbReference type="OrthoDB" id="2019572at2759"/>
<evidence type="ECO:0000256" key="4">
    <source>
        <dbReference type="ARBA" id="ARBA00023136"/>
    </source>
</evidence>
<name>A0A016U453_9BILA</name>
<gene>
    <name evidence="7" type="primary">Acey_s0059.g2957</name>
    <name evidence="7" type="ORF">Y032_0059g2957</name>
</gene>
<dbReference type="STRING" id="53326.A0A016U453"/>
<feature type="transmembrane region" description="Helical" evidence="6">
    <location>
        <begin position="21"/>
        <end position="38"/>
    </location>
</feature>
<dbReference type="GO" id="GO:0016757">
    <property type="term" value="F:glycosyltransferase activity"/>
    <property type="evidence" value="ECO:0007669"/>
    <property type="project" value="UniProtKB-KW"/>
</dbReference>
<keyword evidence="6" id="KW-0812">Transmembrane</keyword>
<keyword evidence="5" id="KW-0325">Glycoprotein</keyword>
<evidence type="ECO:0000313" key="8">
    <source>
        <dbReference type="Proteomes" id="UP000024635"/>
    </source>
</evidence>
<organism evidence="7 8">
    <name type="scientific">Ancylostoma ceylanicum</name>
    <dbReference type="NCBI Taxonomy" id="53326"/>
    <lineage>
        <taxon>Eukaryota</taxon>
        <taxon>Metazoa</taxon>
        <taxon>Ecdysozoa</taxon>
        <taxon>Nematoda</taxon>
        <taxon>Chromadorea</taxon>
        <taxon>Rhabditida</taxon>
        <taxon>Rhabditina</taxon>
        <taxon>Rhabditomorpha</taxon>
        <taxon>Strongyloidea</taxon>
        <taxon>Ancylostomatidae</taxon>
        <taxon>Ancylostomatinae</taxon>
        <taxon>Ancylostoma</taxon>
    </lineage>
</organism>
<comment type="subcellular location">
    <subcellularLocation>
        <location evidence="1">Membrane</location>
        <topology evidence="1">Single-pass type II membrane protein</topology>
    </subcellularLocation>
</comment>
<evidence type="ECO:0008006" key="9">
    <source>
        <dbReference type="Google" id="ProtNLM"/>
    </source>
</evidence>
<proteinExistence type="predicted"/>
<dbReference type="PANTHER" id="PTHR46671">
    <property type="entry name" value="PROTEIN CBG11221"/>
    <property type="match status" value="1"/>
</dbReference>
<evidence type="ECO:0000256" key="1">
    <source>
        <dbReference type="ARBA" id="ARBA00004606"/>
    </source>
</evidence>
<evidence type="ECO:0000313" key="7">
    <source>
        <dbReference type="EMBL" id="EYC09602.1"/>
    </source>
</evidence>
<keyword evidence="4 6" id="KW-0472">Membrane</keyword>
<accession>A0A016U453</accession>